<name>A0A1F7WAQ8_9BACT</name>
<protein>
    <submittedName>
        <fullName evidence="1">Uncharacterized protein</fullName>
    </submittedName>
</protein>
<comment type="caution">
    <text evidence="1">The sequence shown here is derived from an EMBL/GenBank/DDBJ whole genome shotgun (WGS) entry which is preliminary data.</text>
</comment>
<dbReference type="AlphaFoldDB" id="A0A1F7WAQ8"/>
<dbReference type="STRING" id="1802421.A2318_01725"/>
<gene>
    <name evidence="1" type="ORF">A2318_01725</name>
</gene>
<organism evidence="1 2">
    <name type="scientific">Candidatus Uhrbacteria bacterium RIFOXYB2_FULL_45_11</name>
    <dbReference type="NCBI Taxonomy" id="1802421"/>
    <lineage>
        <taxon>Bacteria</taxon>
        <taxon>Candidatus Uhriibacteriota</taxon>
    </lineage>
</organism>
<dbReference type="EMBL" id="MGFD01000009">
    <property type="protein sequence ID" value="OGL99468.1"/>
    <property type="molecule type" value="Genomic_DNA"/>
</dbReference>
<evidence type="ECO:0000313" key="2">
    <source>
        <dbReference type="Proteomes" id="UP000177331"/>
    </source>
</evidence>
<accession>A0A1F7WAQ8</accession>
<sequence length="74" mass="8117">MKTLAPTKISKTNEVSQLRREVSALRSLVIGIAGKDKEGNYRPAAVQEIIEASLEPATRRYAGKGSLLKHLKKV</sequence>
<proteinExistence type="predicted"/>
<evidence type="ECO:0000313" key="1">
    <source>
        <dbReference type="EMBL" id="OGL99468.1"/>
    </source>
</evidence>
<reference evidence="1 2" key="1">
    <citation type="journal article" date="2016" name="Nat. Commun.">
        <title>Thousands of microbial genomes shed light on interconnected biogeochemical processes in an aquifer system.</title>
        <authorList>
            <person name="Anantharaman K."/>
            <person name="Brown C.T."/>
            <person name="Hug L.A."/>
            <person name="Sharon I."/>
            <person name="Castelle C.J."/>
            <person name="Probst A.J."/>
            <person name="Thomas B.C."/>
            <person name="Singh A."/>
            <person name="Wilkins M.J."/>
            <person name="Karaoz U."/>
            <person name="Brodie E.L."/>
            <person name="Williams K.H."/>
            <person name="Hubbard S.S."/>
            <person name="Banfield J.F."/>
        </authorList>
    </citation>
    <scope>NUCLEOTIDE SEQUENCE [LARGE SCALE GENOMIC DNA]</scope>
</reference>
<dbReference type="Proteomes" id="UP000177331">
    <property type="component" value="Unassembled WGS sequence"/>
</dbReference>